<dbReference type="PANTHER" id="PTHR13713">
    <property type="entry name" value="SIALYLTRANSFERASE"/>
    <property type="match status" value="1"/>
</dbReference>
<keyword evidence="12" id="KW-0325">Glycoprotein</keyword>
<keyword evidence="6" id="KW-0735">Signal-anchor</keyword>
<reference evidence="25" key="3">
    <citation type="submission" date="2025-09" db="UniProtKB">
        <authorList>
            <consortium name="Ensembl"/>
        </authorList>
    </citation>
    <scope>IDENTIFICATION</scope>
</reference>
<sequence length="381" mass="42565">MVTLKHLNVKDHDEGSTLVLTEAGSSETSGTKCWSEESGEFFLNQQKNFALSLILLLGCYSALLVPAYLPTQQPIWSERTTTQSVALINRSAALLSQPCSSSWSTVRLSTVPQFRGLLDIPVFLQNVTAEWELSPPLGLQGSEETLAHTLKALPLSRLPSAPEKCRRCMVVGSGGVLYGKQLGIHIDKHDIIIRMNNAPVFGFETDAGSRTTIRLVYPEGAPLLQQEYQNTDIIALVVFKRLDLEWLAAVLAKKPLSWWSKLWFWRHVVNEIPLQPENFRIMNPEILKRTWHVMLSYTQQERKTVPTLGISAVVLALQLCDEVSLAGFGYDLQQPGAPLHYYETLRMDAMMTQVVHDVSTESLFLRDLVKAGVVHDLTGAL</sequence>
<organism evidence="25 26">
    <name type="scientific">Pygocentrus nattereri</name>
    <name type="common">Red-bellied piranha</name>
    <dbReference type="NCBI Taxonomy" id="42514"/>
    <lineage>
        <taxon>Eukaryota</taxon>
        <taxon>Metazoa</taxon>
        <taxon>Chordata</taxon>
        <taxon>Craniata</taxon>
        <taxon>Vertebrata</taxon>
        <taxon>Euteleostomi</taxon>
        <taxon>Actinopterygii</taxon>
        <taxon>Neopterygii</taxon>
        <taxon>Teleostei</taxon>
        <taxon>Ostariophysi</taxon>
        <taxon>Characiformes</taxon>
        <taxon>Characoidei</taxon>
        <taxon>Pygocentrus</taxon>
    </lineage>
</organism>
<evidence type="ECO:0000256" key="23">
    <source>
        <dbReference type="ARBA" id="ARBA00049539"/>
    </source>
</evidence>
<dbReference type="EC" id="2.4.3.9" evidence="13"/>
<keyword evidence="26" id="KW-1185">Reference proteome</keyword>
<comment type="function">
    <text evidence="20">Transfers the sialyl group (N-acetyl-alpha-neuraminyl or NeuAc) from CMP-NeuAc to the non-reducing terminal galactose (Gal) of glycosphingolipids forming gangliosides (important molecules involved in the regulation of multiple cellular processes, including cell proliferation and differentiation, apoptosis, embryogenesis, development, and oncogenesis). Mainly involved in the biosynthesis of ganglioside GM3 but can also use different glycolipids as substrate acceptors such as D-galactosylceramide (GalCer), asialo-GM2 (GA2) and asialo-GM1 (GA1), although less preferentially than beta-D-Gal-(1-&gt;4)-beta-D-Glc-(1&lt;-&gt;1)-Cer (LacCer).</text>
</comment>
<accession>A0A3B4ENF0</accession>
<dbReference type="CTD" id="554166"/>
<evidence type="ECO:0000256" key="18">
    <source>
        <dbReference type="ARBA" id="ARBA00042545"/>
    </source>
</evidence>
<evidence type="ECO:0000256" key="9">
    <source>
        <dbReference type="ARBA" id="ARBA00023098"/>
    </source>
</evidence>
<evidence type="ECO:0000256" key="6">
    <source>
        <dbReference type="ARBA" id="ARBA00022968"/>
    </source>
</evidence>
<evidence type="ECO:0000256" key="15">
    <source>
        <dbReference type="ARBA" id="ARBA00041341"/>
    </source>
</evidence>
<evidence type="ECO:0000256" key="20">
    <source>
        <dbReference type="ARBA" id="ARBA00045587"/>
    </source>
</evidence>
<dbReference type="InterPro" id="IPR038578">
    <property type="entry name" value="GT29-like_sf"/>
</dbReference>
<name>A0A3B4ENF0_PYGNA</name>
<reference evidence="25" key="2">
    <citation type="submission" date="2025-08" db="UniProtKB">
        <authorList>
            <consortium name="Ensembl"/>
        </authorList>
    </citation>
    <scope>IDENTIFICATION</scope>
</reference>
<dbReference type="FunFam" id="3.90.1480.20:FF:000006">
    <property type="entry name" value="ST3 beta-galactoside alpha-2,3-sialyltransferase 5"/>
    <property type="match status" value="1"/>
</dbReference>
<comment type="catalytic activity">
    <reaction evidence="23">
        <text>ganglioside GA1 (d18:1(4E)/18:0) + CMP-N-acetyl-beta-neuraminate = ganglioside GM1 (d18:1(4E)/18:0) + CMP + H(+)</text>
        <dbReference type="Rhea" id="RHEA:41784"/>
        <dbReference type="ChEBI" id="CHEBI:15378"/>
        <dbReference type="ChEBI" id="CHEBI:57812"/>
        <dbReference type="ChEBI" id="CHEBI:60377"/>
        <dbReference type="ChEBI" id="CHEBI:73110"/>
        <dbReference type="ChEBI" id="CHEBI:78484"/>
    </reaction>
    <physiologicalReaction direction="left-to-right" evidence="23">
        <dbReference type="Rhea" id="RHEA:41785"/>
    </physiologicalReaction>
</comment>
<dbReference type="GO" id="GO:0006629">
    <property type="term" value="P:lipid metabolic process"/>
    <property type="evidence" value="ECO:0007669"/>
    <property type="project" value="UniProtKB-KW"/>
</dbReference>
<comment type="subcellular location">
    <subcellularLocation>
        <location evidence="1">Golgi apparatus membrane</location>
        <topology evidence="1">Single-pass type II membrane protein</topology>
    </subcellularLocation>
</comment>
<evidence type="ECO:0000313" key="26">
    <source>
        <dbReference type="Proteomes" id="UP001501920"/>
    </source>
</evidence>
<keyword evidence="3" id="KW-0328">Glycosyltransferase</keyword>
<keyword evidence="8" id="KW-0333">Golgi apparatus</keyword>
<dbReference type="GeneID" id="108443609"/>
<dbReference type="Ensembl" id="ENSPNAT00000034930.2">
    <property type="protein sequence ID" value="ENSPNAP00000037982.2"/>
    <property type="gene ID" value="ENSPNAG00000030096.2"/>
</dbReference>
<evidence type="ECO:0000256" key="2">
    <source>
        <dbReference type="ARBA" id="ARBA00006003"/>
    </source>
</evidence>
<evidence type="ECO:0000256" key="7">
    <source>
        <dbReference type="ARBA" id="ARBA00022989"/>
    </source>
</evidence>
<comment type="catalytic activity">
    <reaction evidence="22">
        <text>ganglioside GA2 (d18:1(4E)/18:0) + CMP-N-acetyl-beta-neuraminate = ganglioside GM2 (d18:1(4E)/18:0) + CMP + H(+)</text>
        <dbReference type="Rhea" id="RHEA:41776"/>
        <dbReference type="ChEBI" id="CHEBI:15378"/>
        <dbReference type="ChEBI" id="CHEBI:57812"/>
        <dbReference type="ChEBI" id="CHEBI:60377"/>
        <dbReference type="ChEBI" id="CHEBI:78485"/>
        <dbReference type="ChEBI" id="CHEBI:78486"/>
    </reaction>
    <physiologicalReaction direction="left-to-right" evidence="22">
        <dbReference type="Rhea" id="RHEA:41777"/>
    </physiologicalReaction>
</comment>
<evidence type="ECO:0000256" key="5">
    <source>
        <dbReference type="ARBA" id="ARBA00022692"/>
    </source>
</evidence>
<dbReference type="GO" id="GO:0047291">
    <property type="term" value="F:lactosylceramide alpha-2,3-sialyltransferase activity"/>
    <property type="evidence" value="ECO:0007669"/>
    <property type="project" value="UniProtKB-EC"/>
</dbReference>
<evidence type="ECO:0000256" key="3">
    <source>
        <dbReference type="ARBA" id="ARBA00022676"/>
    </source>
</evidence>
<keyword evidence="5 24" id="KW-0812">Transmembrane</keyword>
<comment type="catalytic activity">
    <reaction evidence="19">
        <text>a beta-D-Gal-(1-&gt;4)-beta-D-Glc-(1&lt;-&gt;1)-Cer(d18:1(4E)) + CMP-N-acetyl-beta-neuraminate = a ganglioside GM3 (d18:1(4E)) + CMP + H(+)</text>
        <dbReference type="Rhea" id="RHEA:18417"/>
        <dbReference type="ChEBI" id="CHEBI:15378"/>
        <dbReference type="ChEBI" id="CHEBI:17950"/>
        <dbReference type="ChEBI" id="CHEBI:57812"/>
        <dbReference type="ChEBI" id="CHEBI:60065"/>
        <dbReference type="ChEBI" id="CHEBI:60377"/>
        <dbReference type="EC" id="2.4.3.9"/>
    </reaction>
    <physiologicalReaction direction="left-to-right" evidence="19">
        <dbReference type="Rhea" id="RHEA:18418"/>
    </physiologicalReaction>
</comment>
<dbReference type="OrthoDB" id="10264956at2759"/>
<evidence type="ECO:0000256" key="14">
    <source>
        <dbReference type="ARBA" id="ARBA00039792"/>
    </source>
</evidence>
<feature type="transmembrane region" description="Helical" evidence="24">
    <location>
        <begin position="49"/>
        <end position="69"/>
    </location>
</feature>
<dbReference type="GO" id="GO:0000139">
    <property type="term" value="C:Golgi membrane"/>
    <property type="evidence" value="ECO:0007669"/>
    <property type="project" value="UniProtKB-SubCell"/>
</dbReference>
<evidence type="ECO:0000256" key="4">
    <source>
        <dbReference type="ARBA" id="ARBA00022679"/>
    </source>
</evidence>
<evidence type="ECO:0000256" key="21">
    <source>
        <dbReference type="ARBA" id="ARBA00048050"/>
    </source>
</evidence>
<dbReference type="PANTHER" id="PTHR13713:SF94">
    <property type="entry name" value="ST3 BETA-GALACTOSIDE ALPHA-2,3-SIALYLTRANSFERASE 5, LIKE"/>
    <property type="match status" value="1"/>
</dbReference>
<dbReference type="InterPro" id="IPR001675">
    <property type="entry name" value="Glyco_trans_29"/>
</dbReference>
<dbReference type="GeneTree" id="ENSGT00940000165889"/>
<evidence type="ECO:0000256" key="8">
    <source>
        <dbReference type="ARBA" id="ARBA00023034"/>
    </source>
</evidence>
<dbReference type="Pfam" id="PF00777">
    <property type="entry name" value="Glyco_transf_29"/>
    <property type="match status" value="1"/>
</dbReference>
<evidence type="ECO:0000256" key="17">
    <source>
        <dbReference type="ARBA" id="ARBA00041976"/>
    </source>
</evidence>
<evidence type="ECO:0000256" key="16">
    <source>
        <dbReference type="ARBA" id="ARBA00041896"/>
    </source>
</evidence>
<dbReference type="RefSeq" id="XP_017579857.2">
    <property type="nucleotide sequence ID" value="XM_017724368.2"/>
</dbReference>
<keyword evidence="4" id="KW-0808">Transferase</keyword>
<evidence type="ECO:0000256" key="12">
    <source>
        <dbReference type="ARBA" id="ARBA00023180"/>
    </source>
</evidence>
<evidence type="ECO:0000256" key="22">
    <source>
        <dbReference type="ARBA" id="ARBA00048805"/>
    </source>
</evidence>
<dbReference type="AlphaFoldDB" id="A0A3B4ENF0"/>
<evidence type="ECO:0000256" key="13">
    <source>
        <dbReference type="ARBA" id="ARBA00039111"/>
    </source>
</evidence>
<evidence type="ECO:0000256" key="1">
    <source>
        <dbReference type="ARBA" id="ARBA00004323"/>
    </source>
</evidence>
<proteinExistence type="inferred from homology"/>
<dbReference type="STRING" id="42514.ENSPNAP00000037982"/>
<protein>
    <recommendedName>
        <fullName evidence="14">Lactosylceramide alpha-2,3-sialyltransferase</fullName>
        <ecNumber evidence="13">2.4.3.9</ecNumber>
    </recommendedName>
    <alternativeName>
        <fullName evidence="15">CMP-NeuAc:lactosylceramide alpha-2,3-sialyltransferase</fullName>
    </alternativeName>
    <alternativeName>
        <fullName evidence="18">Ganglioside GM3 synthase</fullName>
    </alternativeName>
    <alternativeName>
        <fullName evidence="17">ST3Gal V</fullName>
    </alternativeName>
    <alternativeName>
        <fullName evidence="16">Sialyltransferase 9</fullName>
    </alternativeName>
</protein>
<comment type="catalytic activity">
    <reaction evidence="21">
        <text>a beta-D-Gal-(1&lt;-&gt;1')-ceramide + CMP-N-acetyl-beta-neuraminate = N-acetyl-alpha-neuraminosyl-(2-&gt;3)-beta-D-galactosyl-(1&lt;-&gt;1')-ceramide + CMP + H(+)</text>
        <dbReference type="Rhea" id="RHEA:41780"/>
        <dbReference type="ChEBI" id="CHEBI:15378"/>
        <dbReference type="ChEBI" id="CHEBI:57812"/>
        <dbReference type="ChEBI" id="CHEBI:60377"/>
        <dbReference type="ChEBI" id="CHEBI:82643"/>
        <dbReference type="ChEBI" id="CHEBI:143593"/>
    </reaction>
    <physiologicalReaction direction="left-to-right" evidence="21">
        <dbReference type="Rhea" id="RHEA:41781"/>
    </physiologicalReaction>
</comment>
<evidence type="ECO:0000256" key="10">
    <source>
        <dbReference type="ARBA" id="ARBA00023136"/>
    </source>
</evidence>
<evidence type="ECO:0000313" key="25">
    <source>
        <dbReference type="Ensembl" id="ENSPNAP00000037982.2"/>
    </source>
</evidence>
<dbReference type="InterPro" id="IPR051142">
    <property type="entry name" value="Glycosyltransferase_29"/>
</dbReference>
<evidence type="ECO:0000256" key="11">
    <source>
        <dbReference type="ARBA" id="ARBA00023157"/>
    </source>
</evidence>
<dbReference type="OMA" id="MWFWKEV"/>
<evidence type="ECO:0000256" key="24">
    <source>
        <dbReference type="SAM" id="Phobius"/>
    </source>
</evidence>
<evidence type="ECO:0000256" key="19">
    <source>
        <dbReference type="ARBA" id="ARBA00043651"/>
    </source>
</evidence>
<keyword evidence="11" id="KW-1015">Disulfide bond</keyword>
<dbReference type="GO" id="GO:0004308">
    <property type="term" value="F:exo-alpha-sialidase activity"/>
    <property type="evidence" value="ECO:0007669"/>
    <property type="project" value="Ensembl"/>
</dbReference>
<comment type="similarity">
    <text evidence="2">Belongs to the glycosyltransferase 29 family.</text>
</comment>
<dbReference type="Gene3D" id="3.90.1480.20">
    <property type="entry name" value="Glycosyl transferase family 29"/>
    <property type="match status" value="1"/>
</dbReference>
<keyword evidence="7 24" id="KW-1133">Transmembrane helix</keyword>
<keyword evidence="10 24" id="KW-0472">Membrane</keyword>
<dbReference type="Proteomes" id="UP001501920">
    <property type="component" value="Chromosome 5"/>
</dbReference>
<reference evidence="25 26" key="1">
    <citation type="submission" date="2020-10" db="EMBL/GenBank/DDBJ databases">
        <title>Pygocentrus nattereri (red-bellied piranha) genome, fPygNat1, primary haplotype.</title>
        <authorList>
            <person name="Myers G."/>
            <person name="Meyer A."/>
            <person name="Karagic N."/>
            <person name="Pippel M."/>
            <person name="Winkler S."/>
            <person name="Tracey A."/>
            <person name="Wood J."/>
            <person name="Formenti G."/>
            <person name="Howe K."/>
            <person name="Fedrigo O."/>
            <person name="Jarvis E.D."/>
        </authorList>
    </citation>
    <scope>NUCLEOTIDE SEQUENCE [LARGE SCALE GENOMIC DNA]</scope>
</reference>
<keyword evidence="9" id="KW-0443">Lipid metabolism</keyword>